<keyword evidence="1" id="KW-1133">Transmembrane helix</keyword>
<keyword evidence="3" id="KW-1185">Reference proteome</keyword>
<proteinExistence type="predicted"/>
<dbReference type="AlphaFoldDB" id="A0A1Y2HJR5"/>
<name>A0A1Y2HJR5_9FUNG</name>
<sequence length="77" mass="8264">MFSAPLLHDRPGGMGCVVGIVGEMTTGSSPTTCACVRDASRQQMTATAAATDRINVFVECIMIFMMMGSVFEMIFFS</sequence>
<evidence type="ECO:0000256" key="1">
    <source>
        <dbReference type="SAM" id="Phobius"/>
    </source>
</evidence>
<organism evidence="2 3">
    <name type="scientific">Catenaria anguillulae PL171</name>
    <dbReference type="NCBI Taxonomy" id="765915"/>
    <lineage>
        <taxon>Eukaryota</taxon>
        <taxon>Fungi</taxon>
        <taxon>Fungi incertae sedis</taxon>
        <taxon>Blastocladiomycota</taxon>
        <taxon>Blastocladiomycetes</taxon>
        <taxon>Blastocladiales</taxon>
        <taxon>Catenariaceae</taxon>
        <taxon>Catenaria</taxon>
    </lineage>
</organism>
<dbReference type="Proteomes" id="UP000193411">
    <property type="component" value="Unassembled WGS sequence"/>
</dbReference>
<protein>
    <submittedName>
        <fullName evidence="2">Uncharacterized protein</fullName>
    </submittedName>
</protein>
<evidence type="ECO:0000313" key="2">
    <source>
        <dbReference type="EMBL" id="ORZ34214.1"/>
    </source>
</evidence>
<keyword evidence="1" id="KW-0472">Membrane</keyword>
<reference evidence="2 3" key="1">
    <citation type="submission" date="2016-07" db="EMBL/GenBank/DDBJ databases">
        <title>Pervasive Adenine N6-methylation of Active Genes in Fungi.</title>
        <authorList>
            <consortium name="DOE Joint Genome Institute"/>
            <person name="Mondo S.J."/>
            <person name="Dannebaum R.O."/>
            <person name="Kuo R.C."/>
            <person name="Labutti K."/>
            <person name="Haridas S."/>
            <person name="Kuo A."/>
            <person name="Salamov A."/>
            <person name="Ahrendt S.R."/>
            <person name="Lipzen A."/>
            <person name="Sullivan W."/>
            <person name="Andreopoulos W.B."/>
            <person name="Clum A."/>
            <person name="Lindquist E."/>
            <person name="Daum C."/>
            <person name="Ramamoorthy G.K."/>
            <person name="Gryganskyi A."/>
            <person name="Culley D."/>
            <person name="Magnuson J.K."/>
            <person name="James T.Y."/>
            <person name="O'Malley M.A."/>
            <person name="Stajich J.E."/>
            <person name="Spatafora J.W."/>
            <person name="Visel A."/>
            <person name="Grigoriev I.V."/>
        </authorList>
    </citation>
    <scope>NUCLEOTIDE SEQUENCE [LARGE SCALE GENOMIC DNA]</scope>
    <source>
        <strain evidence="2 3">PL171</strain>
    </source>
</reference>
<accession>A0A1Y2HJR5</accession>
<evidence type="ECO:0000313" key="3">
    <source>
        <dbReference type="Proteomes" id="UP000193411"/>
    </source>
</evidence>
<dbReference type="EMBL" id="MCFL01000030">
    <property type="protein sequence ID" value="ORZ34214.1"/>
    <property type="molecule type" value="Genomic_DNA"/>
</dbReference>
<comment type="caution">
    <text evidence="2">The sequence shown here is derived from an EMBL/GenBank/DDBJ whole genome shotgun (WGS) entry which is preliminary data.</text>
</comment>
<keyword evidence="1" id="KW-0812">Transmembrane</keyword>
<gene>
    <name evidence="2" type="ORF">BCR44DRAFT_1436800</name>
</gene>
<feature type="transmembrane region" description="Helical" evidence="1">
    <location>
        <begin position="54"/>
        <end position="76"/>
    </location>
</feature>